<name>A0A6P1TL18_9FIRM</name>
<dbReference type="EMBL" id="CP048000">
    <property type="protein sequence ID" value="QHQ61123.1"/>
    <property type="molecule type" value="Genomic_DNA"/>
</dbReference>
<keyword evidence="2" id="KW-1185">Reference proteome</keyword>
<sequence>MKNTITDLLHKLLDLGYYLEKFYRHFRDNQDFALKNTAAILASEERKHIEIYRNIVKEVETKEEYPIEDELMGYVNYLLINMKQSLNNYGIITPGQLIAKAIDNENKQIFLLSQIIEMSSTAALPPYFHEILTFLLKEENNQLANLLPFNKLV</sequence>
<dbReference type="Proteomes" id="UP000464314">
    <property type="component" value="Chromosome"/>
</dbReference>
<dbReference type="RefSeq" id="WP_161837950.1">
    <property type="nucleotide sequence ID" value="NZ_CP048000.1"/>
</dbReference>
<protein>
    <recommendedName>
        <fullName evidence="3">Rubrerythrin diiron-binding domain-containing protein</fullName>
    </recommendedName>
</protein>
<dbReference type="InterPro" id="IPR009078">
    <property type="entry name" value="Ferritin-like_SF"/>
</dbReference>
<dbReference type="SUPFAM" id="SSF47240">
    <property type="entry name" value="Ferritin-like"/>
    <property type="match status" value="1"/>
</dbReference>
<reference evidence="1 2" key="1">
    <citation type="submission" date="2020-01" db="EMBL/GenBank/DDBJ databases">
        <title>Genome analysis of Anaerocolumna sp. CBA3638.</title>
        <authorList>
            <person name="Kim J."/>
            <person name="Roh S.W."/>
        </authorList>
    </citation>
    <scope>NUCLEOTIDE SEQUENCE [LARGE SCALE GENOMIC DNA]</scope>
    <source>
        <strain evidence="1 2">CBA3638</strain>
    </source>
</reference>
<dbReference type="AlphaFoldDB" id="A0A6P1TL18"/>
<organism evidence="1 2">
    <name type="scientific">Anaerocolumna sedimenticola</name>
    <dbReference type="NCBI Taxonomy" id="2696063"/>
    <lineage>
        <taxon>Bacteria</taxon>
        <taxon>Bacillati</taxon>
        <taxon>Bacillota</taxon>
        <taxon>Clostridia</taxon>
        <taxon>Lachnospirales</taxon>
        <taxon>Lachnospiraceae</taxon>
        <taxon>Anaerocolumna</taxon>
    </lineage>
</organism>
<evidence type="ECO:0000313" key="2">
    <source>
        <dbReference type="Proteomes" id="UP000464314"/>
    </source>
</evidence>
<dbReference type="Gene3D" id="1.20.1260.10">
    <property type="match status" value="1"/>
</dbReference>
<evidence type="ECO:0008006" key="3">
    <source>
        <dbReference type="Google" id="ProtNLM"/>
    </source>
</evidence>
<accession>A0A6P1TL18</accession>
<dbReference type="KEGG" id="anr:Ana3638_10375"/>
<evidence type="ECO:0000313" key="1">
    <source>
        <dbReference type="EMBL" id="QHQ61123.1"/>
    </source>
</evidence>
<proteinExistence type="predicted"/>
<gene>
    <name evidence="1" type="ORF">Ana3638_10375</name>
</gene>
<dbReference type="InterPro" id="IPR012347">
    <property type="entry name" value="Ferritin-like"/>
</dbReference>